<dbReference type="AlphaFoldDB" id="A0A2G5BEW0"/>
<sequence>MFASVTTVTVGAIALFASSLAAPVQAPGTTVLSRRCGGCGGWGGIGGWGGWGFPFASSFTNNLNSNANCAHCNDDTLYINNKDANSANNNCNVCNSASTIF</sequence>
<evidence type="ECO:0000313" key="2">
    <source>
        <dbReference type="EMBL" id="PIA17544.1"/>
    </source>
</evidence>
<organism evidence="2 3">
    <name type="scientific">Coemansia reversa (strain ATCC 12441 / NRRL 1564)</name>
    <dbReference type="NCBI Taxonomy" id="763665"/>
    <lineage>
        <taxon>Eukaryota</taxon>
        <taxon>Fungi</taxon>
        <taxon>Fungi incertae sedis</taxon>
        <taxon>Zoopagomycota</taxon>
        <taxon>Kickxellomycotina</taxon>
        <taxon>Kickxellomycetes</taxon>
        <taxon>Kickxellales</taxon>
        <taxon>Kickxellaceae</taxon>
        <taxon>Coemansia</taxon>
    </lineage>
</organism>
<evidence type="ECO:0000256" key="1">
    <source>
        <dbReference type="SAM" id="SignalP"/>
    </source>
</evidence>
<accession>A0A2G5BEW0</accession>
<proteinExistence type="predicted"/>
<gene>
    <name evidence="2" type="ORF">COEREDRAFT_7504</name>
</gene>
<reference evidence="2 3" key="1">
    <citation type="journal article" date="2015" name="Genome Biol. Evol.">
        <title>Phylogenomic analyses indicate that early fungi evolved digesting cell walls of algal ancestors of land plants.</title>
        <authorList>
            <person name="Chang Y."/>
            <person name="Wang S."/>
            <person name="Sekimoto S."/>
            <person name="Aerts A.L."/>
            <person name="Choi C."/>
            <person name="Clum A."/>
            <person name="LaButti K.M."/>
            <person name="Lindquist E.A."/>
            <person name="Yee Ngan C."/>
            <person name="Ohm R.A."/>
            <person name="Salamov A.A."/>
            <person name="Grigoriev I.V."/>
            <person name="Spatafora J.W."/>
            <person name="Berbee M.L."/>
        </authorList>
    </citation>
    <scope>NUCLEOTIDE SEQUENCE [LARGE SCALE GENOMIC DNA]</scope>
    <source>
        <strain evidence="2 3">NRRL 1564</strain>
    </source>
</reference>
<keyword evidence="1" id="KW-0732">Signal</keyword>
<feature type="chain" id="PRO_5013928955" evidence="1">
    <location>
        <begin position="22"/>
        <end position="101"/>
    </location>
</feature>
<dbReference type="EMBL" id="KZ303494">
    <property type="protein sequence ID" value="PIA17544.1"/>
    <property type="molecule type" value="Genomic_DNA"/>
</dbReference>
<keyword evidence="3" id="KW-1185">Reference proteome</keyword>
<dbReference type="Proteomes" id="UP000242474">
    <property type="component" value="Unassembled WGS sequence"/>
</dbReference>
<name>A0A2G5BEW0_COERN</name>
<protein>
    <submittedName>
        <fullName evidence="2">Uncharacterized protein</fullName>
    </submittedName>
</protein>
<feature type="signal peptide" evidence="1">
    <location>
        <begin position="1"/>
        <end position="21"/>
    </location>
</feature>
<evidence type="ECO:0000313" key="3">
    <source>
        <dbReference type="Proteomes" id="UP000242474"/>
    </source>
</evidence>